<evidence type="ECO:0000256" key="6">
    <source>
        <dbReference type="RuleBase" id="RU363077"/>
    </source>
</evidence>
<feature type="transmembrane region" description="Helical" evidence="6">
    <location>
        <begin position="39"/>
        <end position="61"/>
    </location>
</feature>
<dbReference type="GO" id="GO:0022857">
    <property type="term" value="F:transmembrane transporter activity"/>
    <property type="evidence" value="ECO:0007669"/>
    <property type="project" value="InterPro"/>
</dbReference>
<evidence type="ECO:0000256" key="3">
    <source>
        <dbReference type="ARBA" id="ARBA00022692"/>
    </source>
</evidence>
<evidence type="ECO:0000256" key="2">
    <source>
        <dbReference type="ARBA" id="ARBA00007635"/>
    </source>
</evidence>
<dbReference type="InterPro" id="IPR037185">
    <property type="entry name" value="EmrE-like"/>
</dbReference>
<sequence>MAKDALQKLKPYVYMVLLQVGFAGMYVISTATLKRGMNHYVLVVYRNLVAIATVAPFAFWFERKKRPKVTPRVFLKILAMAILEPVMDQNFYYMGAKLTNASFAAALYNVLPTVTFALALILRIEKLDMKRRHSQAKVIGAVVTVAGALLMILYNGPVVEFVWSKGRSHQPADEVSRGGGGMSWLKGTFMLLVSCVSWSSFFIVQSNTLESYPAELSLTTLICVMGALLSATVALVMERGNVKPWVIGWDTRLFTAVYSGIVCSGVAFYVQGVVMKERGPVFATAFNPLCMIITALMGSIILAEDITLGRIIGAGVIVIGLYSLIWGKGNDHLLNVSKSGVAELPVAEAKGEKQGLTEDRTVIEISTGKASWN</sequence>
<feature type="transmembrane region" description="Helical" evidence="6">
    <location>
        <begin position="281"/>
        <end position="302"/>
    </location>
</feature>
<feature type="transmembrane region" description="Helical" evidence="6">
    <location>
        <begin position="256"/>
        <end position="274"/>
    </location>
</feature>
<protein>
    <recommendedName>
        <fullName evidence="6">WAT1-related protein</fullName>
    </recommendedName>
</protein>
<feature type="transmembrane region" description="Helical" evidence="6">
    <location>
        <begin position="73"/>
        <end position="93"/>
    </location>
</feature>
<organism evidence="8 9">
    <name type="scientific">Vanilla planifolia</name>
    <name type="common">Vanilla</name>
    <dbReference type="NCBI Taxonomy" id="51239"/>
    <lineage>
        <taxon>Eukaryota</taxon>
        <taxon>Viridiplantae</taxon>
        <taxon>Streptophyta</taxon>
        <taxon>Embryophyta</taxon>
        <taxon>Tracheophyta</taxon>
        <taxon>Spermatophyta</taxon>
        <taxon>Magnoliopsida</taxon>
        <taxon>Liliopsida</taxon>
        <taxon>Asparagales</taxon>
        <taxon>Orchidaceae</taxon>
        <taxon>Vanilloideae</taxon>
        <taxon>Vanilleae</taxon>
        <taxon>Vanilla</taxon>
    </lineage>
</organism>
<comment type="subcellular location">
    <subcellularLocation>
        <location evidence="1 6">Membrane</location>
        <topology evidence="1 6">Multi-pass membrane protein</topology>
    </subcellularLocation>
</comment>
<name>A0A835QIR2_VANPL</name>
<dbReference type="Pfam" id="PF00892">
    <property type="entry name" value="EamA"/>
    <property type="match status" value="2"/>
</dbReference>
<keyword evidence="4 6" id="KW-1133">Transmembrane helix</keyword>
<dbReference type="SUPFAM" id="SSF103481">
    <property type="entry name" value="Multidrug resistance efflux transporter EmrE"/>
    <property type="match status" value="2"/>
</dbReference>
<dbReference type="InterPro" id="IPR030184">
    <property type="entry name" value="WAT1-related"/>
</dbReference>
<evidence type="ECO:0000259" key="7">
    <source>
        <dbReference type="Pfam" id="PF00892"/>
    </source>
</evidence>
<keyword evidence="3 6" id="KW-0812">Transmembrane</keyword>
<dbReference type="PANTHER" id="PTHR31218">
    <property type="entry name" value="WAT1-RELATED PROTEIN"/>
    <property type="match status" value="1"/>
</dbReference>
<feature type="transmembrane region" description="Helical" evidence="6">
    <location>
        <begin position="216"/>
        <end position="236"/>
    </location>
</feature>
<feature type="transmembrane region" description="Helical" evidence="6">
    <location>
        <begin position="105"/>
        <end position="124"/>
    </location>
</feature>
<evidence type="ECO:0000313" key="8">
    <source>
        <dbReference type="EMBL" id="KAG0469697.1"/>
    </source>
</evidence>
<feature type="transmembrane region" description="Helical" evidence="6">
    <location>
        <begin position="136"/>
        <end position="154"/>
    </location>
</feature>
<evidence type="ECO:0000313" key="9">
    <source>
        <dbReference type="Proteomes" id="UP000636800"/>
    </source>
</evidence>
<reference evidence="8 9" key="1">
    <citation type="journal article" date="2020" name="Nat. Food">
        <title>A phased Vanilla planifolia genome enables genetic improvement of flavour and production.</title>
        <authorList>
            <person name="Hasing T."/>
            <person name="Tang H."/>
            <person name="Brym M."/>
            <person name="Khazi F."/>
            <person name="Huang T."/>
            <person name="Chambers A.H."/>
        </authorList>
    </citation>
    <scope>NUCLEOTIDE SEQUENCE [LARGE SCALE GENOMIC DNA]</scope>
    <source>
        <tissue evidence="8">Leaf</tissue>
    </source>
</reference>
<evidence type="ECO:0000256" key="4">
    <source>
        <dbReference type="ARBA" id="ARBA00022989"/>
    </source>
</evidence>
<dbReference type="EMBL" id="JADCNL010000008">
    <property type="protein sequence ID" value="KAG0469697.1"/>
    <property type="molecule type" value="Genomic_DNA"/>
</dbReference>
<comment type="caution">
    <text evidence="8">The sequence shown here is derived from an EMBL/GenBank/DDBJ whole genome shotgun (WGS) entry which is preliminary data.</text>
</comment>
<dbReference type="GO" id="GO:0016020">
    <property type="term" value="C:membrane"/>
    <property type="evidence" value="ECO:0007669"/>
    <property type="project" value="UniProtKB-SubCell"/>
</dbReference>
<dbReference type="InterPro" id="IPR000620">
    <property type="entry name" value="EamA_dom"/>
</dbReference>
<proteinExistence type="inferred from homology"/>
<feature type="transmembrane region" description="Helical" evidence="6">
    <location>
        <begin position="12"/>
        <end position="33"/>
    </location>
</feature>
<dbReference type="OrthoDB" id="406505at2759"/>
<evidence type="ECO:0000256" key="5">
    <source>
        <dbReference type="ARBA" id="ARBA00023136"/>
    </source>
</evidence>
<feature type="transmembrane region" description="Helical" evidence="6">
    <location>
        <begin position="184"/>
        <end position="204"/>
    </location>
</feature>
<accession>A0A835QIR2</accession>
<gene>
    <name evidence="8" type="ORF">HPP92_016397</name>
</gene>
<dbReference type="Proteomes" id="UP000636800">
    <property type="component" value="Unassembled WGS sequence"/>
</dbReference>
<keyword evidence="5 6" id="KW-0472">Membrane</keyword>
<feature type="domain" description="EamA" evidence="7">
    <location>
        <begin position="12"/>
        <end position="152"/>
    </location>
</feature>
<evidence type="ECO:0000256" key="1">
    <source>
        <dbReference type="ARBA" id="ARBA00004141"/>
    </source>
</evidence>
<feature type="domain" description="EamA" evidence="7">
    <location>
        <begin position="186"/>
        <end position="324"/>
    </location>
</feature>
<dbReference type="AlphaFoldDB" id="A0A835QIR2"/>
<keyword evidence="9" id="KW-1185">Reference proteome</keyword>
<feature type="transmembrane region" description="Helical" evidence="6">
    <location>
        <begin position="308"/>
        <end position="327"/>
    </location>
</feature>
<comment type="similarity">
    <text evidence="2 6">Belongs to the drug/metabolite transporter (DMT) superfamily. Plant drug/metabolite exporter (P-DME) (TC 2.A.7.4) family.</text>
</comment>